<dbReference type="OrthoDB" id="7391570at2"/>
<reference evidence="2 3" key="1">
    <citation type="submission" date="2016-10" db="EMBL/GenBank/DDBJ databases">
        <authorList>
            <person name="de Groot N.N."/>
        </authorList>
    </citation>
    <scope>NUCLEOTIDE SEQUENCE [LARGE SCALE GENOMIC DNA]</scope>
    <source>
        <strain evidence="2 3">DSM 25584</strain>
    </source>
</reference>
<name>A0A1G7S8P9_9PROT</name>
<keyword evidence="2" id="KW-0830">Ubiquinone</keyword>
<dbReference type="STRING" id="1082479.SAMN05216241_106147"/>
<proteinExistence type="predicted"/>
<feature type="domain" description="Zinc finger CHCC-type" evidence="1">
    <location>
        <begin position="13"/>
        <end position="50"/>
    </location>
</feature>
<dbReference type="Gene3D" id="2.60.260.40">
    <property type="entry name" value="q5lls5 like domains"/>
    <property type="match status" value="1"/>
</dbReference>
<dbReference type="InterPro" id="IPR019401">
    <property type="entry name" value="Znf_CHCC"/>
</dbReference>
<dbReference type="EMBL" id="FNCE01000006">
    <property type="protein sequence ID" value="SDG18809.1"/>
    <property type="molecule type" value="Genomic_DNA"/>
</dbReference>
<dbReference type="AlphaFoldDB" id="A0A1G7S8P9"/>
<dbReference type="Pfam" id="PF10276">
    <property type="entry name" value="zf-CHCC"/>
    <property type="match status" value="1"/>
</dbReference>
<sequence>MAEPTEVVYVDREVIACDGGTDPSLGHPRVFLNMNTEDGLVDCPYCSRRFVLKDGAKVGHGH</sequence>
<dbReference type="RefSeq" id="WP_090020195.1">
    <property type="nucleotide sequence ID" value="NZ_FNCE01000006.1"/>
</dbReference>
<dbReference type="Proteomes" id="UP000199415">
    <property type="component" value="Unassembled WGS sequence"/>
</dbReference>
<organism evidence="2 3">
    <name type="scientific">Limimonas halophila</name>
    <dbReference type="NCBI Taxonomy" id="1082479"/>
    <lineage>
        <taxon>Bacteria</taxon>
        <taxon>Pseudomonadati</taxon>
        <taxon>Pseudomonadota</taxon>
        <taxon>Alphaproteobacteria</taxon>
        <taxon>Rhodospirillales</taxon>
        <taxon>Rhodovibrionaceae</taxon>
        <taxon>Limimonas</taxon>
    </lineage>
</organism>
<accession>A0A1G7S8P9</accession>
<gene>
    <name evidence="2" type="ORF">SAMN05216241_106147</name>
</gene>
<evidence type="ECO:0000313" key="2">
    <source>
        <dbReference type="EMBL" id="SDG18809.1"/>
    </source>
</evidence>
<evidence type="ECO:0000259" key="1">
    <source>
        <dbReference type="Pfam" id="PF10276"/>
    </source>
</evidence>
<evidence type="ECO:0000313" key="3">
    <source>
        <dbReference type="Proteomes" id="UP000199415"/>
    </source>
</evidence>
<protein>
    <submittedName>
        <fullName evidence="2">NADH dehydrogenase (Ubiquinone) Fe-S protein 6</fullName>
    </submittedName>
</protein>
<keyword evidence="3" id="KW-1185">Reference proteome</keyword>